<dbReference type="EMBL" id="CAJNNV010027995">
    <property type="protein sequence ID" value="CAE8622537.1"/>
    <property type="molecule type" value="Genomic_DNA"/>
</dbReference>
<evidence type="ECO:0000256" key="1">
    <source>
        <dbReference type="SAM" id="MobiDB-lite"/>
    </source>
</evidence>
<feature type="compositionally biased region" description="Polar residues" evidence="1">
    <location>
        <begin position="1190"/>
        <end position="1200"/>
    </location>
</feature>
<gene>
    <name evidence="3" type="ORF">PGLA1383_LOCUS39974</name>
</gene>
<feature type="compositionally biased region" description="Polar residues" evidence="1">
    <location>
        <begin position="163"/>
        <end position="172"/>
    </location>
</feature>
<feature type="compositionally biased region" description="Basic and acidic residues" evidence="1">
    <location>
        <begin position="1111"/>
        <end position="1135"/>
    </location>
</feature>
<feature type="compositionally biased region" description="Low complexity" evidence="1">
    <location>
        <begin position="318"/>
        <end position="333"/>
    </location>
</feature>
<feature type="region of interest" description="Disordered" evidence="1">
    <location>
        <begin position="842"/>
        <end position="887"/>
    </location>
</feature>
<proteinExistence type="predicted"/>
<feature type="region of interest" description="Disordered" evidence="1">
    <location>
        <begin position="996"/>
        <end position="1016"/>
    </location>
</feature>
<dbReference type="InterPro" id="IPR042201">
    <property type="entry name" value="FH2_Formin_sf"/>
</dbReference>
<evidence type="ECO:0000313" key="3">
    <source>
        <dbReference type="EMBL" id="CAE8622537.1"/>
    </source>
</evidence>
<keyword evidence="4" id="KW-1185">Reference proteome</keyword>
<evidence type="ECO:0000313" key="4">
    <source>
        <dbReference type="Proteomes" id="UP000654075"/>
    </source>
</evidence>
<accession>A0A813G8E5</accession>
<feature type="region of interest" description="Disordered" evidence="1">
    <location>
        <begin position="163"/>
        <end position="194"/>
    </location>
</feature>
<dbReference type="Gene3D" id="1.20.58.2220">
    <property type="entry name" value="Formin, FH2 domain"/>
    <property type="match status" value="1"/>
</dbReference>
<feature type="region of interest" description="Disordered" evidence="1">
    <location>
        <begin position="1097"/>
        <end position="1271"/>
    </location>
</feature>
<feature type="compositionally biased region" description="Polar residues" evidence="1">
    <location>
        <begin position="1136"/>
        <end position="1157"/>
    </location>
</feature>
<feature type="compositionally biased region" description="Polar residues" evidence="1">
    <location>
        <begin position="14"/>
        <end position="26"/>
    </location>
</feature>
<dbReference type="SUPFAM" id="SSF101447">
    <property type="entry name" value="Formin homology 2 domain (FH2 domain)"/>
    <property type="match status" value="1"/>
</dbReference>
<feature type="region of interest" description="Disordered" evidence="1">
    <location>
        <begin position="426"/>
        <end position="453"/>
    </location>
</feature>
<organism evidence="3 4">
    <name type="scientific">Polarella glacialis</name>
    <name type="common">Dinoflagellate</name>
    <dbReference type="NCBI Taxonomy" id="89957"/>
    <lineage>
        <taxon>Eukaryota</taxon>
        <taxon>Sar</taxon>
        <taxon>Alveolata</taxon>
        <taxon>Dinophyceae</taxon>
        <taxon>Suessiales</taxon>
        <taxon>Suessiaceae</taxon>
        <taxon>Polarella</taxon>
    </lineage>
</organism>
<feature type="region of interest" description="Disordered" evidence="1">
    <location>
        <begin position="219"/>
        <end position="355"/>
    </location>
</feature>
<feature type="compositionally biased region" description="Basic and acidic residues" evidence="1">
    <location>
        <begin position="237"/>
        <end position="273"/>
    </location>
</feature>
<evidence type="ECO:0000259" key="2">
    <source>
        <dbReference type="Pfam" id="PF02181"/>
    </source>
</evidence>
<feature type="region of interest" description="Disordered" evidence="1">
    <location>
        <begin position="14"/>
        <end position="58"/>
    </location>
</feature>
<dbReference type="PANTHER" id="PTHR46345:SF8">
    <property type="entry name" value="FORMIN 3, ISOFORM B"/>
    <property type="match status" value="1"/>
</dbReference>
<name>A0A813G8E5_POLGL</name>
<comment type="caution">
    <text evidence="3">The sequence shown here is derived from an EMBL/GenBank/DDBJ whole genome shotgun (WGS) entry which is preliminary data.</text>
</comment>
<feature type="domain" description="FH2" evidence="2">
    <location>
        <begin position="580"/>
        <end position="665"/>
    </location>
</feature>
<dbReference type="InterPro" id="IPR015425">
    <property type="entry name" value="FH2_Formin"/>
</dbReference>
<reference evidence="3" key="1">
    <citation type="submission" date="2021-02" db="EMBL/GenBank/DDBJ databases">
        <authorList>
            <person name="Dougan E. K."/>
            <person name="Rhodes N."/>
            <person name="Thang M."/>
            <person name="Chan C."/>
        </authorList>
    </citation>
    <scope>NUCLEOTIDE SEQUENCE</scope>
</reference>
<protein>
    <recommendedName>
        <fullName evidence="2">FH2 domain-containing protein</fullName>
    </recommendedName>
</protein>
<dbReference type="Proteomes" id="UP000654075">
    <property type="component" value="Unassembled WGS sequence"/>
</dbReference>
<feature type="compositionally biased region" description="Pro residues" evidence="1">
    <location>
        <begin position="1234"/>
        <end position="1250"/>
    </location>
</feature>
<sequence length="1326" mass="143217">MVFGSLHGESSHLFASTPSANSSCDSGDSPVDGGPRDETSLLGGRKAPRRWPRLPTPPRAVVSHGGCLPFRAGYALPTESLRRLRLRPSRSSSLRRLRSCFGGCCNGGSLPSSPPRSRFEDAPVPSHDRWEEEKQQQAQLKARLSLAGLLHGGFWEEPVLGNSQERSRQQQPMFPDHSGLLTSEADEHSVPRSPTAPLVVEKSLDVVTQLLPGKQLMGKQWMGKPTCAPAKPGLGRSDVEHQQQEDKKKQHEQQDDSGHERRMLDCSEVKDSVPLDAGEAAHGECSTPGHRISVSTSLPATPGHLDLAPPSEPRPEVPEVQQQQQRRPQVRGKGPPPPPKAKAKAKAMAMPPPPTGIPCGGQSLPGWMGPRPPEHWKAERVVNWQPIRNAQRWQGSVWEQVHSRMLQEGFQPLPEEVLIRAFGGSRAAGCGTGRSQSEQRSRKPMPSATPRQLPPKLALTADLLHAQLLRAGVQGPEQLGWLLGSQCHRIAGSDAEATENHTDHANHKVEINNSFKGEEQTVQVIEALLSFVSVGMSIEPTLLGGMCGTEKADMCFSDSQAAPAELFLARLRSACGCPLQDLKTRIELVLHMATFPREAAVLGNQLQLGLDAIQAVLKSEAMPLLLEGVLLLGNYVNSASKSLGGAVGVSLESLAKLAHTRCVKQEPPRGCQDSRRQARHVSRLLPQENALHLLVQQLQLQGCPDLSEKLVADLEGCARVRDIDQLDLATSLRSLSSQVGALEKCAQHVSEQPENTPPALSSARLQHFFSMAMPEITRLGKLLGHLEEAVAAMRQHFAEPPGTALSEMFRNLIALHSALPRSALPVALPAFPRPCQLRHVDQHSLKAPSASRAQRPQVEASVQASSTPVKRAASVPPKSSADPGGQLHGTALLGMLRARAKSCPQLLDDTWNVQEVQMPSKKQFKNAAALASDLERAASLEGRHTSSSREAQCSAVCADVLDNAQIEASNGGGVENHDHQQLAVICMATEDELKGDKTLPERGSHRDEQNEHLDQAWNRIRPGSELEVAKEELDGLPLYDDCVRWQPHEEENNLESRHIQTHGGAKNMKTTNTDEEYLSQAVEAATDDVQDADLAETGQAPEECTTSEDEVGGKDEGRAVMSESRKQPEESEKLQNNKMQQQESTQGDEANEQQQEATGGKHQNCHAAPPVVEQPFVQTAMRPLPPPPQSLRQGITQPQAPSRAHRRPPSSQPQNPGSSSARVAGEAEGVAPLGPLPLPPAATATPPRPVSLPAASSAARGEDAADAADADRRRLAVATHASRVRFASFAASPLPRNALDNCSLLKLLIAIPACSAQLSPLSQRDG</sequence>
<dbReference type="Pfam" id="PF02181">
    <property type="entry name" value="FH2"/>
    <property type="match status" value="1"/>
</dbReference>
<dbReference type="PANTHER" id="PTHR46345">
    <property type="entry name" value="INVERTED FORMIN-2"/>
    <property type="match status" value="1"/>
</dbReference>
<feature type="region of interest" description="Disordered" evidence="1">
    <location>
        <begin position="1051"/>
        <end position="1071"/>
    </location>
</feature>
<feature type="compositionally biased region" description="Basic and acidic residues" evidence="1">
    <location>
        <begin position="996"/>
        <end position="1014"/>
    </location>
</feature>